<evidence type="ECO:0000313" key="3">
    <source>
        <dbReference type="Proteomes" id="UP000235828"/>
    </source>
</evidence>
<sequence>MKKYISLALVIIISFAVCWFFIIELIDYYETKNLIRQIDNDYAIVYIDPTYLIIYATFLFIPPYVWFVFKLHIFGKDSLGISVKLVAASTLIALALAVPGQIFEHQRQKSIARDHGFVDCPPFTLLSSTHIVEAMVKDPQYCTDDEITSIAMYGYFRELPAVNAYVDEVFGKEVLSD</sequence>
<dbReference type="AlphaFoldDB" id="A0A2N8ZKA2"/>
<dbReference type="OrthoDB" id="5895518at2"/>
<evidence type="ECO:0000313" key="2">
    <source>
        <dbReference type="EMBL" id="SON52335.1"/>
    </source>
</evidence>
<feature type="transmembrane region" description="Helical" evidence="1">
    <location>
        <begin position="81"/>
        <end position="103"/>
    </location>
</feature>
<gene>
    <name evidence="2" type="ORF">VTAP4600_B0724</name>
</gene>
<dbReference type="EMBL" id="LT960612">
    <property type="protein sequence ID" value="SON52335.1"/>
    <property type="molecule type" value="Genomic_DNA"/>
</dbReference>
<keyword evidence="1" id="KW-0472">Membrane</keyword>
<evidence type="ECO:0000256" key="1">
    <source>
        <dbReference type="SAM" id="Phobius"/>
    </source>
</evidence>
<keyword evidence="3" id="KW-1185">Reference proteome</keyword>
<dbReference type="RefSeq" id="WP_102524613.1">
    <property type="nucleotide sequence ID" value="NZ_LT960612.1"/>
</dbReference>
<protein>
    <submittedName>
        <fullName evidence="2">Uncharacterized protein</fullName>
    </submittedName>
</protein>
<accession>A0A2N8ZKA2</accession>
<keyword evidence="1" id="KW-0812">Transmembrane</keyword>
<feature type="transmembrane region" description="Helical" evidence="1">
    <location>
        <begin position="50"/>
        <end position="69"/>
    </location>
</feature>
<proteinExistence type="predicted"/>
<name>A0A2N8ZKA2_9VIBR</name>
<organism evidence="2 3">
    <name type="scientific">Vibrio tapetis subsp. tapetis</name>
    <dbReference type="NCBI Taxonomy" id="1671868"/>
    <lineage>
        <taxon>Bacteria</taxon>
        <taxon>Pseudomonadati</taxon>
        <taxon>Pseudomonadota</taxon>
        <taxon>Gammaproteobacteria</taxon>
        <taxon>Vibrionales</taxon>
        <taxon>Vibrionaceae</taxon>
        <taxon>Vibrio</taxon>
    </lineage>
</organism>
<dbReference type="KEGG" id="vta:B0724"/>
<reference evidence="2 3" key="1">
    <citation type="submission" date="2017-10" db="EMBL/GenBank/DDBJ databases">
        <authorList>
            <person name="Banno H."/>
            <person name="Chua N.-H."/>
        </authorList>
    </citation>
    <scope>NUCLEOTIDE SEQUENCE [LARGE SCALE GENOMIC DNA]</scope>
    <source>
        <strain evidence="2">Vibrio tapetis CECT4600</strain>
    </source>
</reference>
<feature type="transmembrane region" description="Helical" evidence="1">
    <location>
        <begin position="6"/>
        <end position="29"/>
    </location>
</feature>
<keyword evidence="1" id="KW-1133">Transmembrane helix</keyword>
<dbReference type="Proteomes" id="UP000235828">
    <property type="component" value="Chromosome B"/>
</dbReference>